<feature type="domain" description="Transposase IS110-like N-terminal" evidence="1">
    <location>
        <begin position="58"/>
        <end position="201"/>
    </location>
</feature>
<proteinExistence type="predicted"/>
<dbReference type="GO" id="GO:0004803">
    <property type="term" value="F:transposase activity"/>
    <property type="evidence" value="ECO:0007669"/>
    <property type="project" value="InterPro"/>
</dbReference>
<dbReference type="PANTHER" id="PTHR33055:SF13">
    <property type="entry name" value="TRANSPOSASE"/>
    <property type="match status" value="1"/>
</dbReference>
<keyword evidence="4" id="KW-1185">Reference proteome</keyword>
<name>A0A0D6PLT7_9PROT</name>
<dbReference type="Proteomes" id="UP000032668">
    <property type="component" value="Unassembled WGS sequence"/>
</dbReference>
<dbReference type="EMBL" id="BANC01000170">
    <property type="protein sequence ID" value="GAN82193.1"/>
    <property type="molecule type" value="Genomic_DNA"/>
</dbReference>
<evidence type="ECO:0000313" key="4">
    <source>
        <dbReference type="Proteomes" id="UP000032668"/>
    </source>
</evidence>
<dbReference type="NCBIfam" id="NF033542">
    <property type="entry name" value="transpos_IS110"/>
    <property type="match status" value="1"/>
</dbReference>
<evidence type="ECO:0000259" key="1">
    <source>
        <dbReference type="Pfam" id="PF01548"/>
    </source>
</evidence>
<reference evidence="3 4" key="1">
    <citation type="submission" date="2012-11" db="EMBL/GenBank/DDBJ databases">
        <title>Whole genome sequence of Acidocella aminolytica 101 = DSM 11237.</title>
        <authorList>
            <person name="Azuma Y."/>
            <person name="Higashiura N."/>
            <person name="Hirakawa H."/>
            <person name="Matsushita K."/>
        </authorList>
    </citation>
    <scope>NUCLEOTIDE SEQUENCE [LARGE SCALE GENOMIC DNA]</scope>
    <source>
        <strain evidence="4">101 / DSM 11237</strain>
    </source>
</reference>
<comment type="caution">
    <text evidence="3">The sequence shown here is derived from an EMBL/GenBank/DDBJ whole genome shotgun (WGS) entry which is preliminary data.</text>
</comment>
<evidence type="ECO:0000259" key="2">
    <source>
        <dbReference type="Pfam" id="PF02371"/>
    </source>
</evidence>
<organism evidence="3 4">
    <name type="scientific">Acidocella aminolytica 101 = DSM 11237</name>
    <dbReference type="NCBI Taxonomy" id="1120923"/>
    <lineage>
        <taxon>Bacteria</taxon>
        <taxon>Pseudomonadati</taxon>
        <taxon>Pseudomonadota</taxon>
        <taxon>Alphaproteobacteria</taxon>
        <taxon>Acetobacterales</taxon>
        <taxon>Acidocellaceae</taxon>
        <taxon>Acidocella</taxon>
    </lineage>
</organism>
<sequence>MGACELESGDTVSAVIPIRKMIDWHSPDPPQRLMEDFMPNTKTSNRPELKIVNIGAAAIDIGSKMHMAAVNPACADTPVRAFGTFTQDLHDLADWFKACGVTSVAMESTGVYWIPVYEILEQRGFDVILVNVRYAKNVPGRKTDVNDASWLCQLHSYGLLRGSFRPDAEIATLRAYLRQRERLVEYAAAHTQHMQKALMEMNLQLHHVVSDITGATGMQIIRAMVAGERDPDVLASYRDVRCHSSTETLRAALVGNDRDEHVFALAQALELYDTYQAMMLACDGKLQAVIATLSQKSGQSEAKLPKARVRTKQVNAPCFDVRAALFGLLGIDLTQIHGLGPALALKLVGECGTDLKAWPTAKHFTSWLCLAPGNKISGGKVLSSRTRRSSSRAAALLRLAATTIGRSDTALGAFYRRLSSRAGKAKAVTATARKIAVLFYNALRHGMNYHDPGADRYEAQYRSRVVANLQRRAKSLGFVLQATPIEVEVGVS</sequence>
<dbReference type="STRING" id="1120923.SAMN02746095_03569"/>
<dbReference type="Pfam" id="PF02371">
    <property type="entry name" value="Transposase_20"/>
    <property type="match status" value="1"/>
</dbReference>
<dbReference type="InterPro" id="IPR002525">
    <property type="entry name" value="Transp_IS110-like_N"/>
</dbReference>
<dbReference type="GO" id="GO:0003677">
    <property type="term" value="F:DNA binding"/>
    <property type="evidence" value="ECO:0007669"/>
    <property type="project" value="InterPro"/>
</dbReference>
<dbReference type="Pfam" id="PF01548">
    <property type="entry name" value="DEDD_Tnp_IS110"/>
    <property type="match status" value="1"/>
</dbReference>
<dbReference type="GO" id="GO:0006313">
    <property type="term" value="P:DNA transposition"/>
    <property type="evidence" value="ECO:0007669"/>
    <property type="project" value="InterPro"/>
</dbReference>
<gene>
    <name evidence="3" type="ORF">Aam_173_007</name>
</gene>
<dbReference type="PANTHER" id="PTHR33055">
    <property type="entry name" value="TRANSPOSASE FOR INSERTION SEQUENCE ELEMENT IS1111A"/>
    <property type="match status" value="1"/>
</dbReference>
<accession>A0A0D6PLT7</accession>
<feature type="domain" description="Transposase IS116/IS110/IS902 C-terminal" evidence="2">
    <location>
        <begin position="333"/>
        <end position="415"/>
    </location>
</feature>
<dbReference type="AlphaFoldDB" id="A0A0D6PLT7"/>
<dbReference type="InterPro" id="IPR047650">
    <property type="entry name" value="Transpos_IS110"/>
</dbReference>
<dbReference type="InterPro" id="IPR003346">
    <property type="entry name" value="Transposase_20"/>
</dbReference>
<evidence type="ECO:0000313" key="3">
    <source>
        <dbReference type="EMBL" id="GAN82193.1"/>
    </source>
</evidence>
<protein>
    <submittedName>
        <fullName evidence="3">Transposase ISPpu9</fullName>
    </submittedName>
</protein>